<comment type="catalytic activity">
    <reaction evidence="10">
        <text>L-lysine(out) + L-arginine(in) = L-lysine(in) + L-arginine(out)</text>
        <dbReference type="Rhea" id="RHEA:70827"/>
        <dbReference type="ChEBI" id="CHEBI:32551"/>
        <dbReference type="ChEBI" id="CHEBI:32682"/>
    </reaction>
    <physiologicalReaction direction="left-to-right" evidence="10">
        <dbReference type="Rhea" id="RHEA:70828"/>
    </physiologicalReaction>
</comment>
<feature type="transmembrane region" description="Helical" evidence="19">
    <location>
        <begin position="256"/>
        <end position="279"/>
    </location>
</feature>
<dbReference type="GO" id="GO:0015179">
    <property type="term" value="F:L-amino acid transmembrane transporter activity"/>
    <property type="evidence" value="ECO:0000318"/>
    <property type="project" value="GO_Central"/>
</dbReference>
<dbReference type="Pfam" id="PF13520">
    <property type="entry name" value="AA_permease_2"/>
    <property type="match status" value="1"/>
</dbReference>
<feature type="transmembrane region" description="Helical" evidence="19">
    <location>
        <begin position="413"/>
        <end position="434"/>
    </location>
</feature>
<feature type="transmembrane region" description="Helical" evidence="19">
    <location>
        <begin position="63"/>
        <end position="91"/>
    </location>
</feature>
<comment type="subcellular location">
    <subcellularLocation>
        <location evidence="1">Apical cell membrane</location>
        <topology evidence="1">Multi-pass membrane protein</topology>
    </subcellularLocation>
</comment>
<evidence type="ECO:0000313" key="21">
    <source>
        <dbReference type="Proteomes" id="UP000008144"/>
    </source>
</evidence>
<evidence type="ECO:0000256" key="16">
    <source>
        <dbReference type="ARBA" id="ARBA00079910"/>
    </source>
</evidence>
<evidence type="ECO:0000313" key="20">
    <source>
        <dbReference type="Ensembl" id="ENSCINP00000006752.3"/>
    </source>
</evidence>
<reference evidence="21" key="1">
    <citation type="journal article" date="2002" name="Science">
        <title>The draft genome of Ciona intestinalis: insights into chordate and vertebrate origins.</title>
        <authorList>
            <person name="Dehal P."/>
            <person name="Satou Y."/>
            <person name="Campbell R.K."/>
            <person name="Chapman J."/>
            <person name="Degnan B."/>
            <person name="De Tomaso A."/>
            <person name="Davidson B."/>
            <person name="Di Gregorio A."/>
            <person name="Gelpke M."/>
            <person name="Goodstein D.M."/>
            <person name="Harafuji N."/>
            <person name="Hastings K.E."/>
            <person name="Ho I."/>
            <person name="Hotta K."/>
            <person name="Huang W."/>
            <person name="Kawashima T."/>
            <person name="Lemaire P."/>
            <person name="Martinez D."/>
            <person name="Meinertzhagen I.A."/>
            <person name="Necula S."/>
            <person name="Nonaka M."/>
            <person name="Putnam N."/>
            <person name="Rash S."/>
            <person name="Saiga H."/>
            <person name="Satake M."/>
            <person name="Terry A."/>
            <person name="Yamada L."/>
            <person name="Wang H.G."/>
            <person name="Awazu S."/>
            <person name="Azumi K."/>
            <person name="Boore J."/>
            <person name="Branno M."/>
            <person name="Chin-Bow S."/>
            <person name="DeSantis R."/>
            <person name="Doyle S."/>
            <person name="Francino P."/>
            <person name="Keys D.N."/>
            <person name="Haga S."/>
            <person name="Hayashi H."/>
            <person name="Hino K."/>
            <person name="Imai K.S."/>
            <person name="Inaba K."/>
            <person name="Kano S."/>
            <person name="Kobayashi K."/>
            <person name="Kobayashi M."/>
            <person name="Lee B.I."/>
            <person name="Makabe K.W."/>
            <person name="Manohar C."/>
            <person name="Matassi G."/>
            <person name="Medina M."/>
            <person name="Mochizuki Y."/>
            <person name="Mount S."/>
            <person name="Morishita T."/>
            <person name="Miura S."/>
            <person name="Nakayama A."/>
            <person name="Nishizaka S."/>
            <person name="Nomoto H."/>
            <person name="Ohta F."/>
            <person name="Oishi K."/>
            <person name="Rigoutsos I."/>
            <person name="Sano M."/>
            <person name="Sasaki A."/>
            <person name="Sasakura Y."/>
            <person name="Shoguchi E."/>
            <person name="Shin-i T."/>
            <person name="Spagnuolo A."/>
            <person name="Stainier D."/>
            <person name="Suzuki M.M."/>
            <person name="Tassy O."/>
            <person name="Takatori N."/>
            <person name="Tokuoka M."/>
            <person name="Yagi K."/>
            <person name="Yoshizaki F."/>
            <person name="Wada S."/>
            <person name="Zhang C."/>
            <person name="Hyatt P.D."/>
            <person name="Larimer F."/>
            <person name="Detter C."/>
            <person name="Doggett N."/>
            <person name="Glavina T."/>
            <person name="Hawkins T."/>
            <person name="Richardson P."/>
            <person name="Lucas S."/>
            <person name="Kohara Y."/>
            <person name="Levine M."/>
            <person name="Satoh N."/>
            <person name="Rokhsar D.S."/>
        </authorList>
    </citation>
    <scope>NUCLEOTIDE SEQUENCE [LARGE SCALE GENOMIC DNA]</scope>
</reference>
<evidence type="ECO:0000256" key="11">
    <source>
        <dbReference type="ARBA" id="ARBA00051814"/>
    </source>
</evidence>
<evidence type="ECO:0000256" key="18">
    <source>
        <dbReference type="ARBA" id="ARBA00093193"/>
    </source>
</evidence>
<comment type="catalytic activity">
    <reaction evidence="18">
        <text>L-phenylalanine(out) + L-arginine(in) = L-phenylalanine(in) + L-arginine(out)</text>
        <dbReference type="Rhea" id="RHEA:71067"/>
        <dbReference type="ChEBI" id="CHEBI:32682"/>
        <dbReference type="ChEBI" id="CHEBI:58095"/>
    </reaction>
    <physiologicalReaction direction="left-to-right" evidence="18">
        <dbReference type="Rhea" id="RHEA:71068"/>
    </physiologicalReaction>
</comment>
<feature type="transmembrane region" description="Helical" evidence="19">
    <location>
        <begin position="299"/>
        <end position="321"/>
    </location>
</feature>
<keyword evidence="6 19" id="KW-0812">Transmembrane</keyword>
<proteinExistence type="inferred from homology"/>
<keyword evidence="21" id="KW-1185">Reference proteome</keyword>
<name>F6WN12_CIOIN</name>
<comment type="catalytic activity">
    <reaction evidence="13">
        <text>L-cysteine(out) + L-arginine(in) = L-cysteine(in) + L-arginine(out)</text>
        <dbReference type="Rhea" id="RHEA:71071"/>
        <dbReference type="ChEBI" id="CHEBI:32682"/>
        <dbReference type="ChEBI" id="CHEBI:35235"/>
    </reaction>
    <physiologicalReaction direction="left-to-right" evidence="13">
        <dbReference type="Rhea" id="RHEA:71072"/>
    </physiologicalReaction>
</comment>
<sequence>MGADTGIRQRKKLGSIAGSDDKNVVELKKEVGIIGAISMVVGTMIGSGIFLSPAGILAKAESVGASLCVWAGCGILATLSALSYVELGLLIRKSGGEYQYLKTAFGNVAGFLVIWTSVIVTKPSSFAIISIGFAEYVTAPFYPGCTPPATIQKCAAAFCILLITSINCINVKLANFVQIFFTAAKLLIIVAIIIGGFVMMARPGGTDNLVNAFEGSATSFSAIAVAFYGGQHNRGNTKPTEVINISTYTPYKNFPLALMIGIPLVTVCYVLVNIAYFTVMTPSEMLTSNAVAITFGDRVFGAASFVVPVAVACSTFGAANGSAFTAGRITYAAGRNGHMLQIFSYISVTKLTPSPALIFNSFIALIMIIPDASSFSTLIDYFTFASWIFYGASFLSLIVLRYRKPNWERPYKVFILVPVICFIASLYLIVAPIIDEPQLAYLYAAIFILAGLLFYFPLVHFKKVPAFMEPLSSFLQQVLEVVPPPDED</sequence>
<keyword evidence="4" id="KW-1003">Cell membrane</keyword>
<evidence type="ECO:0000256" key="14">
    <source>
        <dbReference type="ARBA" id="ARBA00052732"/>
    </source>
</evidence>
<feature type="transmembrane region" description="Helical" evidence="19">
    <location>
        <begin position="31"/>
        <end position="51"/>
    </location>
</feature>
<evidence type="ECO:0000256" key="3">
    <source>
        <dbReference type="ARBA" id="ARBA00022448"/>
    </source>
</evidence>
<feature type="transmembrane region" description="Helical" evidence="19">
    <location>
        <begin position="440"/>
        <end position="458"/>
    </location>
</feature>
<evidence type="ECO:0000256" key="5">
    <source>
        <dbReference type="ARBA" id="ARBA00022553"/>
    </source>
</evidence>
<comment type="catalytic activity">
    <reaction evidence="12">
        <text>L-histidine(out) + L-arginine(in) = L-histidine(in) + L-arginine(out)</text>
        <dbReference type="Rhea" id="RHEA:71063"/>
        <dbReference type="ChEBI" id="CHEBI:32682"/>
        <dbReference type="ChEBI" id="CHEBI:57595"/>
    </reaction>
    <physiologicalReaction direction="left-to-right" evidence="12">
        <dbReference type="Rhea" id="RHEA:71064"/>
    </physiologicalReaction>
</comment>
<keyword evidence="9" id="KW-1015">Disulfide bond</keyword>
<reference evidence="20" key="2">
    <citation type="submission" date="2025-08" db="UniProtKB">
        <authorList>
            <consortium name="Ensembl"/>
        </authorList>
    </citation>
    <scope>IDENTIFICATION</scope>
</reference>
<evidence type="ECO:0000256" key="9">
    <source>
        <dbReference type="ARBA" id="ARBA00023157"/>
    </source>
</evidence>
<evidence type="ECO:0000256" key="1">
    <source>
        <dbReference type="ARBA" id="ARBA00004424"/>
    </source>
</evidence>
<keyword evidence="5" id="KW-0597">Phosphoprotein</keyword>
<keyword evidence="8 19" id="KW-0472">Membrane</keyword>
<evidence type="ECO:0000256" key="19">
    <source>
        <dbReference type="SAM" id="Phobius"/>
    </source>
</evidence>
<accession>F6WN12</accession>
<comment type="catalytic activity">
    <reaction evidence="11">
        <text>L-cystine(out) + L-arginine(in) = L-cystine(in) + L-arginine(out)</text>
        <dbReference type="Rhea" id="RHEA:71075"/>
        <dbReference type="ChEBI" id="CHEBI:32682"/>
        <dbReference type="ChEBI" id="CHEBI:35491"/>
    </reaction>
    <physiologicalReaction direction="left-to-right" evidence="11">
        <dbReference type="Rhea" id="RHEA:71076"/>
    </physiologicalReaction>
</comment>
<dbReference type="GO" id="GO:0016324">
    <property type="term" value="C:apical plasma membrane"/>
    <property type="evidence" value="ECO:0007669"/>
    <property type="project" value="UniProtKB-SubCell"/>
</dbReference>
<evidence type="ECO:0000256" key="8">
    <source>
        <dbReference type="ARBA" id="ARBA00023136"/>
    </source>
</evidence>
<feature type="transmembrane region" description="Helical" evidence="19">
    <location>
        <begin position="342"/>
        <end position="369"/>
    </location>
</feature>
<evidence type="ECO:0000256" key="15">
    <source>
        <dbReference type="ARBA" id="ARBA00074336"/>
    </source>
</evidence>
<dbReference type="InterPro" id="IPR050598">
    <property type="entry name" value="AminoAcid_Transporter"/>
</dbReference>
<feature type="transmembrane region" description="Helical" evidence="19">
    <location>
        <begin position="381"/>
        <end position="401"/>
    </location>
</feature>
<dbReference type="Ensembl" id="ENSCINT00000006752.3">
    <property type="protein sequence ID" value="ENSCINP00000006752.3"/>
    <property type="gene ID" value="ENSCING00000003279.3"/>
</dbReference>
<organism evidence="20 21">
    <name type="scientific">Ciona intestinalis</name>
    <name type="common">Transparent sea squirt</name>
    <name type="synonym">Ascidia intestinalis</name>
    <dbReference type="NCBI Taxonomy" id="7719"/>
    <lineage>
        <taxon>Eukaryota</taxon>
        <taxon>Metazoa</taxon>
        <taxon>Chordata</taxon>
        <taxon>Tunicata</taxon>
        <taxon>Ascidiacea</taxon>
        <taxon>Phlebobranchia</taxon>
        <taxon>Cionidae</taxon>
        <taxon>Ciona</taxon>
    </lineage>
</organism>
<feature type="transmembrane region" description="Helical" evidence="19">
    <location>
        <begin position="179"/>
        <end position="201"/>
    </location>
</feature>
<dbReference type="GeneTree" id="ENSGT00940000164525"/>
<dbReference type="HOGENOM" id="CLU_007946_3_0_1"/>
<evidence type="ECO:0000256" key="10">
    <source>
        <dbReference type="ARBA" id="ARBA00051323"/>
    </source>
</evidence>
<evidence type="ECO:0000256" key="7">
    <source>
        <dbReference type="ARBA" id="ARBA00022989"/>
    </source>
</evidence>
<comment type="catalytic activity">
    <reaction evidence="14">
        <text>L-leucine(out) + L-arginine(in) = L-leucine(in) + L-arginine(out)</text>
        <dbReference type="Rhea" id="RHEA:71059"/>
        <dbReference type="ChEBI" id="CHEBI:32682"/>
        <dbReference type="ChEBI" id="CHEBI:57427"/>
    </reaction>
    <physiologicalReaction direction="left-to-right" evidence="14">
        <dbReference type="Rhea" id="RHEA:71060"/>
    </physiologicalReaction>
</comment>
<dbReference type="Gene3D" id="1.20.1740.10">
    <property type="entry name" value="Amino acid/polyamine transporter I"/>
    <property type="match status" value="1"/>
</dbReference>
<keyword evidence="7 19" id="KW-1133">Transmembrane helix</keyword>
<dbReference type="AlphaFoldDB" id="F6WN12"/>
<dbReference type="FunFam" id="1.20.1740.10:FF:000015">
    <property type="entry name" value="B(0,+)-type amino acid transporter 1"/>
    <property type="match status" value="1"/>
</dbReference>
<protein>
    <recommendedName>
        <fullName evidence="15">b(0,+)-type amino acid transporter 1</fullName>
    </recommendedName>
    <alternativeName>
        <fullName evidence="16">Glycoprotein-associated amino acid transporter b0,+AT1</fullName>
    </alternativeName>
    <alternativeName>
        <fullName evidence="17">Solute carrier family 7 member 9</fullName>
    </alternativeName>
</protein>
<comment type="similarity">
    <text evidence="2">Belongs to the amino acid-polyamine-organocation (APC) superfamily.</text>
</comment>
<keyword evidence="3" id="KW-0813">Transport</keyword>
<dbReference type="GO" id="GO:0003333">
    <property type="term" value="P:amino acid transmembrane transport"/>
    <property type="evidence" value="ECO:0000318"/>
    <property type="project" value="GO_Central"/>
</dbReference>
<dbReference type="Proteomes" id="UP000008144">
    <property type="component" value="Unassembled WGS sequence"/>
</dbReference>
<feature type="transmembrane region" description="Helical" evidence="19">
    <location>
        <begin position="154"/>
        <end position="173"/>
    </location>
</feature>
<dbReference type="PIRSF" id="PIRSF006060">
    <property type="entry name" value="AA_transporter"/>
    <property type="match status" value="1"/>
</dbReference>
<evidence type="ECO:0000256" key="12">
    <source>
        <dbReference type="ARBA" id="ARBA00051835"/>
    </source>
</evidence>
<dbReference type="PANTHER" id="PTHR11785:SF512">
    <property type="entry name" value="SOBREMESA, ISOFORM B"/>
    <property type="match status" value="1"/>
</dbReference>
<evidence type="ECO:0000256" key="4">
    <source>
        <dbReference type="ARBA" id="ARBA00022475"/>
    </source>
</evidence>
<dbReference type="InterPro" id="IPR002293">
    <property type="entry name" value="AA/rel_permease1"/>
</dbReference>
<evidence type="ECO:0000256" key="17">
    <source>
        <dbReference type="ARBA" id="ARBA00083296"/>
    </source>
</evidence>
<reference evidence="20" key="3">
    <citation type="submission" date="2025-09" db="UniProtKB">
        <authorList>
            <consortium name="Ensembl"/>
        </authorList>
    </citation>
    <scope>IDENTIFICATION</scope>
</reference>
<dbReference type="InParanoid" id="F6WN12"/>
<evidence type="ECO:0000256" key="2">
    <source>
        <dbReference type="ARBA" id="ARBA00009523"/>
    </source>
</evidence>
<evidence type="ECO:0000256" key="13">
    <source>
        <dbReference type="ARBA" id="ARBA00052179"/>
    </source>
</evidence>
<evidence type="ECO:0000256" key="6">
    <source>
        <dbReference type="ARBA" id="ARBA00022692"/>
    </source>
</evidence>
<dbReference type="OMA" id="VTGINCW"/>
<dbReference type="PANTHER" id="PTHR11785">
    <property type="entry name" value="AMINO ACID TRANSPORTER"/>
    <property type="match status" value="1"/>
</dbReference>